<feature type="non-terminal residue" evidence="1">
    <location>
        <position position="1"/>
    </location>
</feature>
<name>M2RRZ3_CERS8</name>
<sequence length="136" mass="15537">TSREEQLIAALRDSEARNETRKQQVIGLQATVVLQGMYVGRAHGQLQAQEEKAAQKRKNRVFGDGMPKLLTGDDFFEAVENHERKAAQEADKKARRQAGSAAFQAARAKWQLEEKARLERNRLKKAQWHAAVRDWE</sequence>
<dbReference type="HOGENOM" id="CLU_061607_4_0_1"/>
<feature type="non-terminal residue" evidence="1">
    <location>
        <position position="136"/>
    </location>
</feature>
<keyword evidence="2" id="KW-1185">Reference proteome</keyword>
<dbReference type="OrthoDB" id="3267810at2759"/>
<dbReference type="AlphaFoldDB" id="M2RRZ3"/>
<reference evidence="1 2" key="1">
    <citation type="journal article" date="2012" name="Proc. Natl. Acad. Sci. U.S.A.">
        <title>Comparative genomics of Ceriporiopsis subvermispora and Phanerochaete chrysosporium provide insight into selective ligninolysis.</title>
        <authorList>
            <person name="Fernandez-Fueyo E."/>
            <person name="Ruiz-Duenas F.J."/>
            <person name="Ferreira P."/>
            <person name="Floudas D."/>
            <person name="Hibbett D.S."/>
            <person name="Canessa P."/>
            <person name="Larrondo L.F."/>
            <person name="James T.Y."/>
            <person name="Seelenfreund D."/>
            <person name="Lobos S."/>
            <person name="Polanco R."/>
            <person name="Tello M."/>
            <person name="Honda Y."/>
            <person name="Watanabe T."/>
            <person name="Watanabe T."/>
            <person name="Ryu J.S."/>
            <person name="Kubicek C.P."/>
            <person name="Schmoll M."/>
            <person name="Gaskell J."/>
            <person name="Hammel K.E."/>
            <person name="St John F.J."/>
            <person name="Vanden Wymelenberg A."/>
            <person name="Sabat G."/>
            <person name="Splinter BonDurant S."/>
            <person name="Syed K."/>
            <person name="Yadav J.S."/>
            <person name="Doddapaneni H."/>
            <person name="Subramanian V."/>
            <person name="Lavin J.L."/>
            <person name="Oguiza J.A."/>
            <person name="Perez G."/>
            <person name="Pisabarro A.G."/>
            <person name="Ramirez L."/>
            <person name="Santoyo F."/>
            <person name="Master E."/>
            <person name="Coutinho P.M."/>
            <person name="Henrissat B."/>
            <person name="Lombard V."/>
            <person name="Magnuson J.K."/>
            <person name="Kuees U."/>
            <person name="Hori C."/>
            <person name="Igarashi K."/>
            <person name="Samejima M."/>
            <person name="Held B.W."/>
            <person name="Barry K.W."/>
            <person name="LaButti K.M."/>
            <person name="Lapidus A."/>
            <person name="Lindquist E.A."/>
            <person name="Lucas S.M."/>
            <person name="Riley R."/>
            <person name="Salamov A.A."/>
            <person name="Hoffmeister D."/>
            <person name="Schwenk D."/>
            <person name="Hadar Y."/>
            <person name="Yarden O."/>
            <person name="de Vries R.P."/>
            <person name="Wiebenga A."/>
            <person name="Stenlid J."/>
            <person name="Eastwood D."/>
            <person name="Grigoriev I.V."/>
            <person name="Berka R.M."/>
            <person name="Blanchette R.A."/>
            <person name="Kersten P."/>
            <person name="Martinez A.T."/>
            <person name="Vicuna R."/>
            <person name="Cullen D."/>
        </authorList>
    </citation>
    <scope>NUCLEOTIDE SEQUENCE [LARGE SCALE GENOMIC DNA]</scope>
    <source>
        <strain evidence="1 2">B</strain>
    </source>
</reference>
<dbReference type="EMBL" id="KB445791">
    <property type="protein sequence ID" value="EMD41202.1"/>
    <property type="molecule type" value="Genomic_DNA"/>
</dbReference>
<evidence type="ECO:0000313" key="1">
    <source>
        <dbReference type="EMBL" id="EMD41202.1"/>
    </source>
</evidence>
<organism evidence="1 2">
    <name type="scientific">Ceriporiopsis subvermispora (strain B)</name>
    <name type="common">White-rot fungus</name>
    <name type="synonym">Gelatoporia subvermispora</name>
    <dbReference type="NCBI Taxonomy" id="914234"/>
    <lineage>
        <taxon>Eukaryota</taxon>
        <taxon>Fungi</taxon>
        <taxon>Dikarya</taxon>
        <taxon>Basidiomycota</taxon>
        <taxon>Agaricomycotina</taxon>
        <taxon>Agaricomycetes</taxon>
        <taxon>Polyporales</taxon>
        <taxon>Gelatoporiaceae</taxon>
        <taxon>Gelatoporia</taxon>
    </lineage>
</organism>
<proteinExistence type="predicted"/>
<dbReference type="STRING" id="914234.M2RRZ3"/>
<dbReference type="Proteomes" id="UP000016930">
    <property type="component" value="Unassembled WGS sequence"/>
</dbReference>
<evidence type="ECO:0000313" key="2">
    <source>
        <dbReference type="Proteomes" id="UP000016930"/>
    </source>
</evidence>
<gene>
    <name evidence="1" type="ORF">CERSUDRAFT_35536</name>
</gene>
<accession>M2RRZ3</accession>
<protein>
    <submittedName>
        <fullName evidence="1">Uncharacterized protein</fullName>
    </submittedName>
</protein>